<keyword evidence="1" id="KW-0472">Membrane</keyword>
<name>A0AAV4BPK2_9GAST</name>
<dbReference type="EMBL" id="BLXT01005398">
    <property type="protein sequence ID" value="GFO22510.1"/>
    <property type="molecule type" value="Genomic_DNA"/>
</dbReference>
<proteinExistence type="predicted"/>
<comment type="caution">
    <text evidence="2">The sequence shown here is derived from an EMBL/GenBank/DDBJ whole genome shotgun (WGS) entry which is preliminary data.</text>
</comment>
<keyword evidence="1" id="KW-0812">Transmembrane</keyword>
<sequence>MSDLCHQGAIIEVFLTAVYVIPLFLISVFISNLSNRLVGAEDYYNEDRENVSHTDGEENMTLITDDIESFNTIDLSLHPNRLAAKPSSLLVLVDGQYSSKEKISISTASIHSNYRLHSEV</sequence>
<keyword evidence="1" id="KW-1133">Transmembrane helix</keyword>
<dbReference type="AlphaFoldDB" id="A0AAV4BPK2"/>
<accession>A0AAV4BPK2</accession>
<feature type="transmembrane region" description="Helical" evidence="1">
    <location>
        <begin position="6"/>
        <end position="30"/>
    </location>
</feature>
<reference evidence="2 3" key="1">
    <citation type="journal article" date="2021" name="Elife">
        <title>Chloroplast acquisition without the gene transfer in kleptoplastic sea slugs, Plakobranchus ocellatus.</title>
        <authorList>
            <person name="Maeda T."/>
            <person name="Takahashi S."/>
            <person name="Yoshida T."/>
            <person name="Shimamura S."/>
            <person name="Takaki Y."/>
            <person name="Nagai Y."/>
            <person name="Toyoda A."/>
            <person name="Suzuki Y."/>
            <person name="Arimoto A."/>
            <person name="Ishii H."/>
            <person name="Satoh N."/>
            <person name="Nishiyama T."/>
            <person name="Hasebe M."/>
            <person name="Maruyama T."/>
            <person name="Minagawa J."/>
            <person name="Obokata J."/>
            <person name="Shigenobu S."/>
        </authorList>
    </citation>
    <scope>NUCLEOTIDE SEQUENCE [LARGE SCALE GENOMIC DNA]</scope>
</reference>
<organism evidence="2 3">
    <name type="scientific">Plakobranchus ocellatus</name>
    <dbReference type="NCBI Taxonomy" id="259542"/>
    <lineage>
        <taxon>Eukaryota</taxon>
        <taxon>Metazoa</taxon>
        <taxon>Spiralia</taxon>
        <taxon>Lophotrochozoa</taxon>
        <taxon>Mollusca</taxon>
        <taxon>Gastropoda</taxon>
        <taxon>Heterobranchia</taxon>
        <taxon>Euthyneura</taxon>
        <taxon>Panpulmonata</taxon>
        <taxon>Sacoglossa</taxon>
        <taxon>Placobranchoidea</taxon>
        <taxon>Plakobranchidae</taxon>
        <taxon>Plakobranchus</taxon>
    </lineage>
</organism>
<protein>
    <submittedName>
        <fullName evidence="2">Uncharacterized protein</fullName>
    </submittedName>
</protein>
<evidence type="ECO:0000313" key="3">
    <source>
        <dbReference type="Proteomes" id="UP000735302"/>
    </source>
</evidence>
<dbReference type="Proteomes" id="UP000735302">
    <property type="component" value="Unassembled WGS sequence"/>
</dbReference>
<keyword evidence="3" id="KW-1185">Reference proteome</keyword>
<gene>
    <name evidence="2" type="ORF">PoB_004901500</name>
</gene>
<evidence type="ECO:0000256" key="1">
    <source>
        <dbReference type="SAM" id="Phobius"/>
    </source>
</evidence>
<evidence type="ECO:0000313" key="2">
    <source>
        <dbReference type="EMBL" id="GFO22510.1"/>
    </source>
</evidence>